<gene>
    <name evidence="1" type="ORF">EZS28_038302</name>
</gene>
<dbReference type="AlphaFoldDB" id="A0A5J4U8D6"/>
<accession>A0A5J4U8D6</accession>
<comment type="caution">
    <text evidence="1">The sequence shown here is derived from an EMBL/GenBank/DDBJ whole genome shotgun (WGS) entry which is preliminary data.</text>
</comment>
<organism evidence="1 2">
    <name type="scientific">Streblomastix strix</name>
    <dbReference type="NCBI Taxonomy" id="222440"/>
    <lineage>
        <taxon>Eukaryota</taxon>
        <taxon>Metamonada</taxon>
        <taxon>Preaxostyla</taxon>
        <taxon>Oxymonadida</taxon>
        <taxon>Streblomastigidae</taxon>
        <taxon>Streblomastix</taxon>
    </lineage>
</organism>
<reference evidence="1 2" key="1">
    <citation type="submission" date="2019-03" db="EMBL/GenBank/DDBJ databases">
        <title>Single cell metagenomics reveals metabolic interactions within the superorganism composed of flagellate Streblomastix strix and complex community of Bacteroidetes bacteria on its surface.</title>
        <authorList>
            <person name="Treitli S.C."/>
            <person name="Kolisko M."/>
            <person name="Husnik F."/>
            <person name="Keeling P."/>
            <person name="Hampl V."/>
        </authorList>
    </citation>
    <scope>NUCLEOTIDE SEQUENCE [LARGE SCALE GENOMIC DNA]</scope>
    <source>
        <strain evidence="1">ST1C</strain>
    </source>
</reference>
<evidence type="ECO:0000313" key="2">
    <source>
        <dbReference type="Proteomes" id="UP000324800"/>
    </source>
</evidence>
<name>A0A5J4U8D6_9EUKA</name>
<dbReference type="EMBL" id="SNRW01019669">
    <property type="protein sequence ID" value="KAA6366171.1"/>
    <property type="molecule type" value="Genomic_DNA"/>
</dbReference>
<feature type="non-terminal residue" evidence="1">
    <location>
        <position position="1"/>
    </location>
</feature>
<evidence type="ECO:0000313" key="1">
    <source>
        <dbReference type="EMBL" id="KAA6366171.1"/>
    </source>
</evidence>
<proteinExistence type="predicted"/>
<dbReference type="Proteomes" id="UP000324800">
    <property type="component" value="Unassembled WGS sequence"/>
</dbReference>
<dbReference type="Gene3D" id="3.30.40.220">
    <property type="match status" value="1"/>
</dbReference>
<protein>
    <submittedName>
        <fullName evidence="1">Uncharacterized protein</fullName>
    </submittedName>
</protein>
<sequence>LTGLAYCPVCKLHAVKVNDKLGNWNRDLRRHIEQCKLNKGKQVMLSGNQIPFAPHIIEQWLDALFAEAQQVKEDNMYDDIDAPYDILVPDLGFNSAHFDMIFVLPYLTSYKWHITNYLGDFSHIKRVEVRHKITGIRIQFLDAEICDLEMFNYLSMASGANATKYQHWNKKVSNYNTQDTNAGRDIQDNVNQADFEYFRDIIKGGQCWFCEVRFTNKNPTTIDRIDNNLGHSKNNVQLTCSQYNVKRGI</sequence>